<comment type="caution">
    <text evidence="1">The sequence shown here is derived from an EMBL/GenBank/DDBJ whole genome shotgun (WGS) entry which is preliminary data.</text>
</comment>
<reference evidence="1" key="1">
    <citation type="submission" date="2023-06" db="EMBL/GenBank/DDBJ databases">
        <authorList>
            <person name="Kurt Z."/>
        </authorList>
    </citation>
    <scope>NUCLEOTIDE SEQUENCE</scope>
</reference>
<organism evidence="1">
    <name type="scientific">Hexamita inflata</name>
    <dbReference type="NCBI Taxonomy" id="28002"/>
    <lineage>
        <taxon>Eukaryota</taxon>
        <taxon>Metamonada</taxon>
        <taxon>Diplomonadida</taxon>
        <taxon>Hexamitidae</taxon>
        <taxon>Hexamitinae</taxon>
        <taxon>Hexamita</taxon>
    </lineage>
</organism>
<accession>A0AA86PGE3</accession>
<evidence type="ECO:0000313" key="3">
    <source>
        <dbReference type="Proteomes" id="UP001642409"/>
    </source>
</evidence>
<dbReference type="Proteomes" id="UP001642409">
    <property type="component" value="Unassembled WGS sequence"/>
</dbReference>
<sequence length="1888" mass="217194">MILCESKDKDKFYYNPQNLSISASKAKSKQGQVSLPAPTSYKKHQEAFLSQLEPEYYNPVVRSHQSCTHRCQILPNVKLCAIDPDDCLKSRIFSVQASNQEIFDSDDIKQQPDAILKFIQQVGCYDDSYQDRIIPHELQSSISQISAQQIAALDYSGQNTVTHVKRPLIKKIVGVKKLPQIGVFLKEIAQKYNAPINDFQVYLQLYTTRKIEQVDKNLSLKSINLLEEVLPEALVPMNYLTNEYIALELTLDPDQIYILQLSAFLTGTRVTEFLFQFKGDQEVSELSSIHFEYTLDVQLTEKQKQMNMDQKAVVKTDILLEFYIQAHKPDPKLVNWNTPNYIDISLPLHLFSQQFQLNGQTVPFPSGTVELFWADKNGKQKKIAQFPHQLNGFTDKISYQINDIANMNIMSMTTKTQINSFMIRNCLCTENIQQGDCIVVCFRSNFEHVGAFCREFKQMVVPSVLQAKGDTTNIQNSLSEPARDDFCFCYGSIGIFGSNGANKPNRMYNLNLIGGQPVFKAGKGKIRDYADNTDDASIPACMNYNAIASQYMESDENQTVLLPFTLPVQIINNFTGVTPSYDIKNQSLNQLTDKRLITKDLNELVMYNSFMHQQNMNEKITKILQNGGALSEDEFKQVHQLIDQVNILQSILSNLDTVFKQDPEMIGYMLCALKVPCFLKMNDLTDLKAKLLSQSIQYGVKQLPIKYYTLNTVGMFENLVKYERFLQSKDPKEDVVAKICQNFTADMKLQILSKMAVNIDEFCQKFYINSNADQINQKPIQDPTLKSLCKRNLDLDRAGYLMTNFRLEDFEKILAQLINCQILCQQLILEKIKVQPSDVSVKLTKQNTYNSLDEFIISLMQKTSFIITLVCSVMQCKDEVCVLLQQHYPDAMQFNFNSHSFKDVLKLIFAHIEMLKMINGSAPQFVNPIISVVYSLESASDDELKEFLDFSCTNLHNLALMNNDVAVQLVLQVLVDNLYVENNFPVLLNFCNLVSRNQTIQMLSGITAKVFKGFFDYGLILTVREDNEQERTHILQTFCQLKKLDVAKINVDALNYVSMAYVIFKLNMTELYQDAIEVVSKKLQVSKPCEIADEKFCFVLDNLMKLVFDTIKIQIESKQINENMISNSQKIAQLCASDDLVYFFYKQTLANITKTEVVQVAIQFYCACIRQLKFTTHLGQQIMFVLSEYVTFSQIGINEDSMRQITSQMLVNVKEVKTARQVFQLVERYINVFFKLQKQEDLINQLIVPFKQSTLKSLTTVEVKGLAIDSNTITTHVIKQIETDLLDFVDLLKTYNDPRVHFCLDCLFVLYFQQDNPKCIGILDQKQRLVNDGCPDIYIILNLILNQRHQLTMQKDIQPSSFPVDGYPYPNYYIQNGVATVRELFIQYISEFRSNAYLILEDFLALHDFYKQQYCYISQLNYQPVYLTSYVDVQANYSNLINSMQYFLDVQVQSLPISLINLRSGVVNSTKTQNSKQLLQLINKTIRLEKPYEIQNFALNFQYFTNGKQYAEVQTRQQEICRQKVNKLQTLPYICKDDLQCFKNSFGGLVSLIFEVMKSCLQKFKNFAQLVEQINEFYEIEEATTLFIGLFPTAIPNIDVCDVVIQKFTKGYIDENYYCGADERDYLIIQDSKQTIKTVTQNDLLFKDIADMCKKESNKPFAISPIVGNSSIMGDYIVTVQNKQECELVYKKIEDAADVSSHFYKEINIQLQQLLKQCENQANLTNVLLQKKLLTIVDNFFAFQNTKISIQNVDKEFEKTNKFKLIYAARPQNRVTIGTDEEIEQKQQELDVLRKQNSKYLTLINTILNTMSDVLVFLGKSRDEAIQQMSHDYHAIFGEITNEKDAISRDVVHAITIVTTEITDVVKTMSKAPVETQESEKKTAWWKK</sequence>
<evidence type="ECO:0000313" key="1">
    <source>
        <dbReference type="EMBL" id="CAI9938168.1"/>
    </source>
</evidence>
<name>A0AA86PGE3_9EUKA</name>
<reference evidence="2 3" key="2">
    <citation type="submission" date="2024-07" db="EMBL/GenBank/DDBJ databases">
        <authorList>
            <person name="Akdeniz Z."/>
        </authorList>
    </citation>
    <scope>NUCLEOTIDE SEQUENCE [LARGE SCALE GENOMIC DNA]</scope>
</reference>
<dbReference type="EMBL" id="CATOUU010000654">
    <property type="protein sequence ID" value="CAI9938168.1"/>
    <property type="molecule type" value="Genomic_DNA"/>
</dbReference>
<proteinExistence type="predicted"/>
<keyword evidence="3" id="KW-1185">Reference proteome</keyword>
<dbReference type="EMBL" id="CAXDID020000025">
    <property type="protein sequence ID" value="CAL5990365.1"/>
    <property type="molecule type" value="Genomic_DNA"/>
</dbReference>
<evidence type="ECO:0000313" key="2">
    <source>
        <dbReference type="EMBL" id="CAL5990365.1"/>
    </source>
</evidence>
<gene>
    <name evidence="2" type="ORF">HINF_LOCUS11306</name>
    <name evidence="1" type="ORF">HINF_LOCUS25813</name>
</gene>
<protein>
    <submittedName>
        <fullName evidence="1">Uncharacterized protein</fullName>
    </submittedName>
</protein>